<reference evidence="10" key="2">
    <citation type="journal article" date="2010" name="Genome Biol. Evol.">
        <title>The exceptionally large chloroplast genome of the green alga Floydiella terrestris illuminates the evolutionary history of the Chlorophyceae.</title>
        <authorList>
            <person name="Brouard J.S."/>
            <person name="Otis C."/>
            <person name="Lemieux C."/>
            <person name="Turmel M."/>
        </authorList>
    </citation>
    <scope>NUCLEOTIDE SEQUENCE</scope>
</reference>
<sequence length="135" mass="15866">MKREKFMTRVQRGIVARKRRKKILSITSGFRGAASVLFRTANQRYMKALRSAYQNRRQKKRDFRRLWISRLNAAVRNNGLSYNEFIHALKTCNIALDRQILSQLSLCDANSFAVLYEKLLPNLILFLKTKKKSVE</sequence>
<dbReference type="CDD" id="cd07026">
    <property type="entry name" value="Ribosomal_L20"/>
    <property type="match status" value="1"/>
</dbReference>
<gene>
    <name evidence="7 10" type="primary">rpl20</name>
</gene>
<dbReference type="InterPro" id="IPR035566">
    <property type="entry name" value="Ribosomal_protein_bL20_C"/>
</dbReference>
<keyword evidence="4 7" id="KW-0689">Ribosomal protein</keyword>
<keyword evidence="5 7" id="KW-0687">Ribonucleoprotein</keyword>
<dbReference type="GeneID" id="9481909"/>
<dbReference type="GO" id="GO:0006412">
    <property type="term" value="P:translation"/>
    <property type="evidence" value="ECO:0007669"/>
    <property type="project" value="InterPro"/>
</dbReference>
<keyword evidence="3 7" id="KW-0694">RNA-binding</keyword>
<evidence type="ECO:0000256" key="4">
    <source>
        <dbReference type="ARBA" id="ARBA00022980"/>
    </source>
</evidence>
<dbReference type="PANTHER" id="PTHR10986">
    <property type="entry name" value="39S RIBOSOMAL PROTEIN L20"/>
    <property type="match status" value="1"/>
</dbReference>
<dbReference type="HAMAP" id="MF_00382">
    <property type="entry name" value="Ribosomal_bL20"/>
    <property type="match status" value="1"/>
</dbReference>
<evidence type="ECO:0000256" key="1">
    <source>
        <dbReference type="ARBA" id="ARBA00007698"/>
    </source>
</evidence>
<dbReference type="PROSITE" id="PS00937">
    <property type="entry name" value="RIBOSOMAL_L20"/>
    <property type="match status" value="1"/>
</dbReference>
<reference evidence="10" key="1">
    <citation type="journal article" date="2008" name="J. Phycol.">
        <title>Deep division in the Chlorophyceae (Chlorophyta) revealed by chloroplast phylogenomic analyseS.</title>
        <authorList>
            <person name="Turmel M."/>
            <person name="Brouard J.-S."/>
            <person name="Gagnon C."/>
            <person name="Otis C."/>
            <person name="Lemieux C."/>
        </authorList>
    </citation>
    <scope>NUCLEOTIDE SEQUENCE</scope>
</reference>
<keyword evidence="10" id="KW-0150">Chloroplast</keyword>
<organism evidence="10">
    <name type="scientific">Floydiella terrestris</name>
    <name type="common">Green alga</name>
    <name type="synonym">Planophila terrestris</name>
    <dbReference type="NCBI Taxonomy" id="51328"/>
    <lineage>
        <taxon>Eukaryota</taxon>
        <taxon>Viridiplantae</taxon>
        <taxon>Chlorophyta</taxon>
        <taxon>core chlorophytes</taxon>
        <taxon>Chlorophyceae</taxon>
        <taxon>OCC clade</taxon>
        <taxon>Chaetopeltidales</taxon>
        <taxon>Chaetopeltidaceae</taxon>
        <taxon>Floydiella</taxon>
    </lineage>
</organism>
<dbReference type="GO" id="GO:1990904">
    <property type="term" value="C:ribonucleoprotein complex"/>
    <property type="evidence" value="ECO:0007669"/>
    <property type="project" value="UniProtKB-KW"/>
</dbReference>
<evidence type="ECO:0000256" key="9">
    <source>
        <dbReference type="RuleBase" id="RU004311"/>
    </source>
</evidence>
<dbReference type="Gene3D" id="6.10.160.10">
    <property type="match status" value="1"/>
</dbReference>
<evidence type="ECO:0000256" key="6">
    <source>
        <dbReference type="ARBA" id="ARBA00035295"/>
    </source>
</evidence>
<comment type="subcellular location">
    <subcellularLocation>
        <location evidence="7">Plastid</location>
        <location evidence="7">Chloroplast</location>
    </subcellularLocation>
</comment>
<evidence type="ECO:0000256" key="2">
    <source>
        <dbReference type="ARBA" id="ARBA00022730"/>
    </source>
</evidence>
<dbReference type="InterPro" id="IPR049946">
    <property type="entry name" value="RIBOSOMAL_L20_CS"/>
</dbReference>
<evidence type="ECO:0000313" key="10">
    <source>
        <dbReference type="EMBL" id="ACZ58497.1"/>
    </source>
</evidence>
<dbReference type="FunFam" id="1.10.1900.20:FF:000001">
    <property type="entry name" value="50S ribosomal protein L20"/>
    <property type="match status" value="1"/>
</dbReference>
<dbReference type="AlphaFoldDB" id="E2DSP4"/>
<evidence type="ECO:0000256" key="7">
    <source>
        <dbReference type="HAMAP-Rule" id="MF_00382"/>
    </source>
</evidence>
<dbReference type="SUPFAM" id="SSF74731">
    <property type="entry name" value="Ribosomal protein L20"/>
    <property type="match status" value="1"/>
</dbReference>
<dbReference type="GO" id="GO:0000027">
    <property type="term" value="P:ribosomal large subunit assembly"/>
    <property type="evidence" value="ECO:0007669"/>
    <property type="project" value="UniProtKB-UniRule"/>
</dbReference>
<dbReference type="GO" id="GO:0003735">
    <property type="term" value="F:structural constituent of ribosome"/>
    <property type="evidence" value="ECO:0007669"/>
    <property type="project" value="InterPro"/>
</dbReference>
<evidence type="ECO:0000256" key="3">
    <source>
        <dbReference type="ARBA" id="ARBA00022884"/>
    </source>
</evidence>
<dbReference type="EMBL" id="GU196268">
    <property type="protein sequence ID" value="ACZ58497.1"/>
    <property type="molecule type" value="Genomic_DNA"/>
</dbReference>
<protein>
    <recommendedName>
        <fullName evidence="6 7">Large ribosomal subunit protein bL20c</fullName>
    </recommendedName>
</protein>
<dbReference type="RefSeq" id="YP_003795542.1">
    <property type="nucleotide sequence ID" value="NC_014346.1"/>
</dbReference>
<dbReference type="InterPro" id="IPR005813">
    <property type="entry name" value="Ribosomal_bL20"/>
</dbReference>
<dbReference type="Pfam" id="PF00453">
    <property type="entry name" value="Ribosomal_L20"/>
    <property type="match status" value="1"/>
</dbReference>
<dbReference type="PRINTS" id="PR00062">
    <property type="entry name" value="RIBOSOMALL20"/>
</dbReference>
<proteinExistence type="inferred from homology"/>
<dbReference type="Gene3D" id="1.10.1900.20">
    <property type="entry name" value="Ribosomal protein L20"/>
    <property type="match status" value="1"/>
</dbReference>
<keyword evidence="2 7" id="KW-0699">rRNA-binding</keyword>
<evidence type="ECO:0000256" key="5">
    <source>
        <dbReference type="ARBA" id="ARBA00023274"/>
    </source>
</evidence>
<name>E2DSP4_FLOTE</name>
<accession>E2DSP4</accession>
<evidence type="ECO:0000256" key="8">
    <source>
        <dbReference type="RuleBase" id="RU000561"/>
    </source>
</evidence>
<comment type="function">
    <text evidence="7 9">Binds directly to 23S ribosomal RNA and is necessary for the in vitro assembly process of the 50S ribosomal subunit. It is not involved in the protein synthesizing functions of that subunit.</text>
</comment>
<dbReference type="GO" id="GO:0019843">
    <property type="term" value="F:rRNA binding"/>
    <property type="evidence" value="ECO:0007669"/>
    <property type="project" value="UniProtKB-UniRule"/>
</dbReference>
<geneLocation type="chloroplast" evidence="10"/>
<comment type="similarity">
    <text evidence="1 7 8">Belongs to the bacterial ribosomal protein bL20 family.</text>
</comment>
<dbReference type="NCBIfam" id="TIGR01032">
    <property type="entry name" value="rplT_bact"/>
    <property type="match status" value="1"/>
</dbReference>
<keyword evidence="10" id="KW-0934">Plastid</keyword>
<dbReference type="GO" id="GO:0005840">
    <property type="term" value="C:ribosome"/>
    <property type="evidence" value="ECO:0007669"/>
    <property type="project" value="UniProtKB-KW"/>
</dbReference>
<dbReference type="GO" id="GO:0009507">
    <property type="term" value="C:chloroplast"/>
    <property type="evidence" value="ECO:0007669"/>
    <property type="project" value="UniProtKB-SubCell"/>
</dbReference>